<sequence length="85" mass="9893">MCKINRSLQIVDCEIFSSLTGIEFAYSKVDRISSSFDCTKQSFMIPYRRKDFRGITGGIVCTDGIVFRDFNRHNDQQLFLPVIFR</sequence>
<accession>A0A645AJ54</accession>
<dbReference type="AlphaFoldDB" id="A0A645AJ54"/>
<name>A0A645AJ54_9ZZZZ</name>
<evidence type="ECO:0000313" key="1">
    <source>
        <dbReference type="EMBL" id="MPM53199.1"/>
    </source>
</evidence>
<dbReference type="EMBL" id="VSSQ01014220">
    <property type="protein sequence ID" value="MPM53199.1"/>
    <property type="molecule type" value="Genomic_DNA"/>
</dbReference>
<gene>
    <name evidence="1" type="ORF">SDC9_99964</name>
</gene>
<proteinExistence type="predicted"/>
<comment type="caution">
    <text evidence="1">The sequence shown here is derived from an EMBL/GenBank/DDBJ whole genome shotgun (WGS) entry which is preliminary data.</text>
</comment>
<reference evidence="1" key="1">
    <citation type="submission" date="2019-08" db="EMBL/GenBank/DDBJ databases">
        <authorList>
            <person name="Kucharzyk K."/>
            <person name="Murdoch R.W."/>
            <person name="Higgins S."/>
            <person name="Loffler F."/>
        </authorList>
    </citation>
    <scope>NUCLEOTIDE SEQUENCE</scope>
</reference>
<protein>
    <submittedName>
        <fullName evidence="1">Uncharacterized protein</fullName>
    </submittedName>
</protein>
<organism evidence="1">
    <name type="scientific">bioreactor metagenome</name>
    <dbReference type="NCBI Taxonomy" id="1076179"/>
    <lineage>
        <taxon>unclassified sequences</taxon>
        <taxon>metagenomes</taxon>
        <taxon>ecological metagenomes</taxon>
    </lineage>
</organism>